<evidence type="ECO:0000256" key="4">
    <source>
        <dbReference type="ARBA" id="ARBA00023274"/>
    </source>
</evidence>
<name>A0A183ID25_9BILA</name>
<keyword evidence="3" id="KW-0698">rRNA processing</keyword>
<keyword evidence="2" id="KW-0690">Ribosome biogenesis</keyword>
<protein>
    <recommendedName>
        <fullName evidence="5">Nucleolar protein 10</fullName>
    </recommendedName>
</protein>
<evidence type="ECO:0000256" key="3">
    <source>
        <dbReference type="ARBA" id="ARBA00022552"/>
    </source>
</evidence>
<dbReference type="InterPro" id="IPR036756">
    <property type="entry name" value="H/ACA_rnp_Nop10_sf"/>
</dbReference>
<sequence length="52" mass="6311">LAFTYFIVYNHVLFLKLIRTARFTPEDKFSKYRIINKRRFGLLLTQEPAPTY</sequence>
<dbReference type="GO" id="GO:0030515">
    <property type="term" value="F:snoRNA binding"/>
    <property type="evidence" value="ECO:0007669"/>
    <property type="project" value="InterPro"/>
</dbReference>
<dbReference type="AlphaFoldDB" id="A0A183ID25"/>
<dbReference type="PANTHER" id="PTHR13305">
    <property type="entry name" value="RIBOSOME BIOGENESIS PROTEIN NOP10"/>
    <property type="match status" value="1"/>
</dbReference>
<dbReference type="GO" id="GO:0031120">
    <property type="term" value="P:snRNA pseudouridine synthesis"/>
    <property type="evidence" value="ECO:0007669"/>
    <property type="project" value="TreeGrafter"/>
</dbReference>
<dbReference type="GO" id="GO:0031429">
    <property type="term" value="C:box H/ACA snoRNP complex"/>
    <property type="evidence" value="ECO:0007669"/>
    <property type="project" value="TreeGrafter"/>
</dbReference>
<evidence type="ECO:0000313" key="6">
    <source>
        <dbReference type="WBParaSite" id="SBAD_0000159001-mRNA-1"/>
    </source>
</evidence>
<dbReference type="WBParaSite" id="SBAD_0000159001-mRNA-1">
    <property type="protein sequence ID" value="SBAD_0000159001-mRNA-1"/>
    <property type="gene ID" value="SBAD_0000159001"/>
</dbReference>
<dbReference type="InterPro" id="IPR007264">
    <property type="entry name" value="H/ACA_rnp_Nop10"/>
</dbReference>
<accession>A0A183ID25</accession>
<dbReference type="Pfam" id="PF04135">
    <property type="entry name" value="Nop10p"/>
    <property type="match status" value="1"/>
</dbReference>
<reference evidence="6" key="1">
    <citation type="submission" date="2016-06" db="UniProtKB">
        <authorList>
            <consortium name="WormBaseParasite"/>
        </authorList>
    </citation>
    <scope>IDENTIFICATION</scope>
</reference>
<evidence type="ECO:0000256" key="5">
    <source>
        <dbReference type="ARBA" id="ARBA00030185"/>
    </source>
</evidence>
<dbReference type="PANTHER" id="PTHR13305:SF0">
    <property type="entry name" value="H_ACA RIBONUCLEOPROTEIN COMPLEX SUBUNIT 3"/>
    <property type="match status" value="1"/>
</dbReference>
<dbReference type="GO" id="GO:0031118">
    <property type="term" value="P:rRNA pseudouridine synthesis"/>
    <property type="evidence" value="ECO:0007669"/>
    <property type="project" value="TreeGrafter"/>
</dbReference>
<dbReference type="SUPFAM" id="SSF144210">
    <property type="entry name" value="Nop10-like SnoRNP"/>
    <property type="match status" value="1"/>
</dbReference>
<dbReference type="GO" id="GO:1904874">
    <property type="term" value="P:positive regulation of telomerase RNA localization to Cajal body"/>
    <property type="evidence" value="ECO:0007669"/>
    <property type="project" value="TreeGrafter"/>
</dbReference>
<proteinExistence type="inferred from homology"/>
<dbReference type="GO" id="GO:0070034">
    <property type="term" value="F:telomerase RNA binding"/>
    <property type="evidence" value="ECO:0007669"/>
    <property type="project" value="TreeGrafter"/>
</dbReference>
<comment type="similarity">
    <text evidence="1">Belongs to the NOP10 family.</text>
</comment>
<organism evidence="6">
    <name type="scientific">Soboliphyme baturini</name>
    <dbReference type="NCBI Taxonomy" id="241478"/>
    <lineage>
        <taxon>Eukaryota</taxon>
        <taxon>Metazoa</taxon>
        <taxon>Ecdysozoa</taxon>
        <taxon>Nematoda</taxon>
        <taxon>Enoplea</taxon>
        <taxon>Dorylaimia</taxon>
        <taxon>Dioctophymatida</taxon>
        <taxon>Dioctophymatoidea</taxon>
        <taxon>Soboliphymatidae</taxon>
        <taxon>Soboliphyme</taxon>
    </lineage>
</organism>
<evidence type="ECO:0000256" key="2">
    <source>
        <dbReference type="ARBA" id="ARBA00022517"/>
    </source>
</evidence>
<evidence type="ECO:0000256" key="1">
    <source>
        <dbReference type="ARBA" id="ARBA00009462"/>
    </source>
</evidence>
<keyword evidence="4" id="KW-0687">Ribonucleoprotein</keyword>